<evidence type="ECO:0000256" key="7">
    <source>
        <dbReference type="ARBA" id="ARBA00022679"/>
    </source>
</evidence>
<dbReference type="GO" id="GO:0005978">
    <property type="term" value="P:glycogen biosynthetic process"/>
    <property type="evidence" value="ECO:0007669"/>
    <property type="project" value="UniProtKB-UniPathway"/>
</dbReference>
<dbReference type="Gene3D" id="2.60.40.10">
    <property type="entry name" value="Immunoglobulins"/>
    <property type="match status" value="1"/>
</dbReference>
<comment type="similarity">
    <text evidence="3">Belongs to the glycosyl hydrolase 13 family. GlgB subfamily.</text>
</comment>
<organism evidence="11">
    <name type="scientific">marine sediment metagenome</name>
    <dbReference type="NCBI Taxonomy" id="412755"/>
    <lineage>
        <taxon>unclassified sequences</taxon>
        <taxon>metagenomes</taxon>
        <taxon>ecological metagenomes</taxon>
    </lineage>
</organism>
<evidence type="ECO:0000313" key="11">
    <source>
        <dbReference type="EMBL" id="KKL76271.1"/>
    </source>
</evidence>
<dbReference type="Pfam" id="PF22019">
    <property type="entry name" value="GlgB_N"/>
    <property type="match status" value="1"/>
</dbReference>
<dbReference type="GO" id="GO:0003844">
    <property type="term" value="F:1,4-alpha-glucan branching enzyme activity"/>
    <property type="evidence" value="ECO:0007669"/>
    <property type="project" value="UniProtKB-EC"/>
</dbReference>
<dbReference type="EMBL" id="LAZR01024099">
    <property type="protein sequence ID" value="KKL76271.1"/>
    <property type="molecule type" value="Genomic_DNA"/>
</dbReference>
<dbReference type="InterPro" id="IPR006048">
    <property type="entry name" value="A-amylase/branching_C"/>
</dbReference>
<keyword evidence="9" id="KW-0119">Carbohydrate metabolism</keyword>
<dbReference type="PANTHER" id="PTHR43651">
    <property type="entry name" value="1,4-ALPHA-GLUCAN-BRANCHING ENZYME"/>
    <property type="match status" value="1"/>
</dbReference>
<dbReference type="InterPro" id="IPR054169">
    <property type="entry name" value="GlgB_N"/>
</dbReference>
<dbReference type="CDD" id="cd11322">
    <property type="entry name" value="AmyAc_Glg_BE"/>
    <property type="match status" value="1"/>
</dbReference>
<dbReference type="SMART" id="SM00642">
    <property type="entry name" value="Aamy"/>
    <property type="match status" value="1"/>
</dbReference>
<evidence type="ECO:0000256" key="8">
    <source>
        <dbReference type="ARBA" id="ARBA00023056"/>
    </source>
</evidence>
<comment type="catalytic activity">
    <reaction evidence="1">
        <text>Transfers a segment of a (1-&gt;4)-alpha-D-glucan chain to a primary hydroxy group in a similar glucan chain.</text>
        <dbReference type="EC" id="2.4.1.18"/>
    </reaction>
</comment>
<dbReference type="InterPro" id="IPR004193">
    <property type="entry name" value="Glyco_hydro_13_N"/>
</dbReference>
<evidence type="ECO:0000256" key="4">
    <source>
        <dbReference type="ARBA" id="ARBA00012541"/>
    </source>
</evidence>
<dbReference type="Gene3D" id="3.20.20.80">
    <property type="entry name" value="Glycosidases"/>
    <property type="match status" value="1"/>
</dbReference>
<comment type="caution">
    <text evidence="11">The sequence shown here is derived from an EMBL/GenBank/DDBJ whole genome shotgun (WGS) entry which is preliminary data.</text>
</comment>
<proteinExistence type="inferred from homology"/>
<dbReference type="Gene3D" id="2.60.40.1180">
    <property type="entry name" value="Golgi alpha-mannosidase II"/>
    <property type="match status" value="1"/>
</dbReference>
<dbReference type="InterPro" id="IPR013783">
    <property type="entry name" value="Ig-like_fold"/>
</dbReference>
<dbReference type="InterPro" id="IPR044143">
    <property type="entry name" value="GlgB_N_E_set_prok"/>
</dbReference>
<gene>
    <name evidence="11" type="ORF">LCGC14_2046560</name>
</gene>
<dbReference type="InterPro" id="IPR006047">
    <property type="entry name" value="GH13_cat_dom"/>
</dbReference>
<dbReference type="NCBIfam" id="NF008967">
    <property type="entry name" value="PRK12313.1"/>
    <property type="match status" value="1"/>
</dbReference>
<dbReference type="SUPFAM" id="SSF51011">
    <property type="entry name" value="Glycosyl hydrolase domain"/>
    <property type="match status" value="1"/>
</dbReference>
<dbReference type="FunFam" id="2.60.40.1180:FF:000002">
    <property type="entry name" value="1,4-alpha-glucan branching enzyme GlgB"/>
    <property type="match status" value="1"/>
</dbReference>
<dbReference type="InterPro" id="IPR006407">
    <property type="entry name" value="GlgB"/>
</dbReference>
<sequence>VRAFLPGAIKAHVVAGDNVVEMDSVVEGGLFEASLKGKLACDGYQLKALYADGAEHTMHDPYAFPPLLTDFDLHLISEGTHYNKYERLGAHVREASGISGVNFAVWAPNAQGVSVVGDFDFWDGRRHPMRSRGTSGIWELFVPGLKEGDLYKFELRTSAGVLLKADPYGFFSELRPMTASVVWDMNKYEWNDGGWMDERRERDWHSSPINTYEVHLGSWMLKEDGGFISFREMAHRLVDYVKDLGYTHIELLPVQEHPFDESWGYQVLGYFSVTSRFGTPEDFMYFVDHCHLNKIGVIMDWVPAHFPKDAHGLANFDGTFLYEHEHPHMREHMDWGTLIFNYGRNEVASFLLNSALFWLEKYHIDGLRVDAVASMLYLDYSREEGQWIPNKFGGNENIEAVEFIKRFNELCHRNFPGVLTIAEESTAWTMVSRPTYLGGLGFSLKWNMGWMHDILEYFTKEPVFRKYHHHLLTFGLIYAFHENFVLVLSHDEVVHGKGSLIGKMPGNSWQKFANLRLMYGYMYAHPGKKMLFMGGDMGQFGEWDSGTGMEWGLLKHEPHRKLQHYVADLNRLVSSEPALHELDFEPAGFEWIDFSDADSSVISFIRKGRSPEDFLVFVFNFTPVPRLGYRIGLPKAGVYREVMNSDSSSYWGSNVGNAGEVQAEETPFNQWPCSVGLNLPPLGMIALKPEG</sequence>
<dbReference type="InterPro" id="IPR017853">
    <property type="entry name" value="GH"/>
</dbReference>
<dbReference type="GO" id="GO:0005829">
    <property type="term" value="C:cytosol"/>
    <property type="evidence" value="ECO:0007669"/>
    <property type="project" value="TreeGrafter"/>
</dbReference>
<dbReference type="Pfam" id="PF02806">
    <property type="entry name" value="Alpha-amylase_C"/>
    <property type="match status" value="1"/>
</dbReference>
<evidence type="ECO:0000256" key="1">
    <source>
        <dbReference type="ARBA" id="ARBA00000826"/>
    </source>
</evidence>
<keyword evidence="7" id="KW-0808">Transferase</keyword>
<dbReference type="PANTHER" id="PTHR43651:SF3">
    <property type="entry name" value="1,4-ALPHA-GLUCAN-BRANCHING ENZYME"/>
    <property type="match status" value="1"/>
</dbReference>
<dbReference type="PIRSF" id="PIRSF000463">
    <property type="entry name" value="GlgB"/>
    <property type="match status" value="1"/>
</dbReference>
<dbReference type="GO" id="GO:0043169">
    <property type="term" value="F:cation binding"/>
    <property type="evidence" value="ECO:0007669"/>
    <property type="project" value="InterPro"/>
</dbReference>
<feature type="domain" description="Glycosyl hydrolase family 13 catalytic" evidence="10">
    <location>
        <begin position="213"/>
        <end position="571"/>
    </location>
</feature>
<dbReference type="Pfam" id="PF02922">
    <property type="entry name" value="CBM_48"/>
    <property type="match status" value="1"/>
</dbReference>
<dbReference type="FunFam" id="3.20.20.80:FF:000003">
    <property type="entry name" value="1,4-alpha-glucan branching enzyme GlgB"/>
    <property type="match status" value="1"/>
</dbReference>
<dbReference type="GO" id="GO:0004553">
    <property type="term" value="F:hydrolase activity, hydrolyzing O-glycosyl compounds"/>
    <property type="evidence" value="ECO:0007669"/>
    <property type="project" value="InterPro"/>
</dbReference>
<comment type="pathway">
    <text evidence="2">Glycan biosynthesis; glycogen biosynthesis.</text>
</comment>
<evidence type="ECO:0000256" key="3">
    <source>
        <dbReference type="ARBA" id="ARBA00009000"/>
    </source>
</evidence>
<keyword evidence="8" id="KW-0320">Glycogen biosynthesis</keyword>
<dbReference type="SUPFAM" id="SSF51445">
    <property type="entry name" value="(Trans)glycosidases"/>
    <property type="match status" value="1"/>
</dbReference>
<evidence type="ECO:0000259" key="10">
    <source>
        <dbReference type="SMART" id="SM00642"/>
    </source>
</evidence>
<dbReference type="InterPro" id="IPR014756">
    <property type="entry name" value="Ig_E-set"/>
</dbReference>
<dbReference type="Pfam" id="PF00128">
    <property type="entry name" value="Alpha-amylase"/>
    <property type="match status" value="1"/>
</dbReference>
<protein>
    <recommendedName>
        <fullName evidence="4">1,4-alpha-glucan branching enzyme</fullName>
        <ecNumber evidence="4">2.4.1.18</ecNumber>
    </recommendedName>
</protein>
<dbReference type="NCBIfam" id="TIGR01515">
    <property type="entry name" value="branching_enzym"/>
    <property type="match status" value="1"/>
</dbReference>
<keyword evidence="6" id="KW-0328">Glycosyltransferase</keyword>
<dbReference type="FunFam" id="2.60.40.10:FF:000169">
    <property type="entry name" value="1,4-alpha-glucan branching enzyme GlgB"/>
    <property type="match status" value="1"/>
</dbReference>
<feature type="non-terminal residue" evidence="11">
    <location>
        <position position="1"/>
    </location>
</feature>
<dbReference type="SUPFAM" id="SSF81296">
    <property type="entry name" value="E set domains"/>
    <property type="match status" value="1"/>
</dbReference>
<dbReference type="NCBIfam" id="NF003811">
    <property type="entry name" value="PRK05402.1"/>
    <property type="match status" value="1"/>
</dbReference>
<dbReference type="UniPathway" id="UPA00164"/>
<evidence type="ECO:0000256" key="5">
    <source>
        <dbReference type="ARBA" id="ARBA00022600"/>
    </source>
</evidence>
<evidence type="ECO:0000256" key="2">
    <source>
        <dbReference type="ARBA" id="ARBA00004964"/>
    </source>
</evidence>
<dbReference type="InterPro" id="IPR013780">
    <property type="entry name" value="Glyco_hydro_b"/>
</dbReference>
<keyword evidence="5" id="KW-0321">Glycogen metabolism</keyword>
<dbReference type="EC" id="2.4.1.18" evidence="4"/>
<evidence type="ECO:0000256" key="6">
    <source>
        <dbReference type="ARBA" id="ARBA00022676"/>
    </source>
</evidence>
<reference evidence="11" key="1">
    <citation type="journal article" date="2015" name="Nature">
        <title>Complex archaea that bridge the gap between prokaryotes and eukaryotes.</title>
        <authorList>
            <person name="Spang A."/>
            <person name="Saw J.H."/>
            <person name="Jorgensen S.L."/>
            <person name="Zaremba-Niedzwiedzka K."/>
            <person name="Martijn J."/>
            <person name="Lind A.E."/>
            <person name="van Eijk R."/>
            <person name="Schleper C."/>
            <person name="Guy L."/>
            <person name="Ettema T.J."/>
        </authorList>
    </citation>
    <scope>NUCLEOTIDE SEQUENCE</scope>
</reference>
<dbReference type="CDD" id="cd02855">
    <property type="entry name" value="E_set_GBE_prok_N"/>
    <property type="match status" value="1"/>
</dbReference>
<name>A0A0F9FCY0_9ZZZZ</name>
<dbReference type="InterPro" id="IPR037439">
    <property type="entry name" value="Branching_enzy"/>
</dbReference>
<accession>A0A0F9FCY0</accession>
<dbReference type="HAMAP" id="MF_00685">
    <property type="entry name" value="GlgB"/>
    <property type="match status" value="1"/>
</dbReference>
<dbReference type="AlphaFoldDB" id="A0A0F9FCY0"/>
<evidence type="ECO:0000256" key="9">
    <source>
        <dbReference type="ARBA" id="ARBA00023277"/>
    </source>
</evidence>